<reference evidence="1 2" key="1">
    <citation type="journal article" date="2019" name="Commun. Biol.">
        <title>The bagworm genome reveals a unique fibroin gene that provides high tensile strength.</title>
        <authorList>
            <person name="Kono N."/>
            <person name="Nakamura H."/>
            <person name="Ohtoshi R."/>
            <person name="Tomita M."/>
            <person name="Numata K."/>
            <person name="Arakawa K."/>
        </authorList>
    </citation>
    <scope>NUCLEOTIDE SEQUENCE [LARGE SCALE GENOMIC DNA]</scope>
</reference>
<name>A0A4C1STK3_EUMVA</name>
<comment type="caution">
    <text evidence="1">The sequence shown here is derived from an EMBL/GenBank/DDBJ whole genome shotgun (WGS) entry which is preliminary data.</text>
</comment>
<dbReference type="EMBL" id="BGZK01000014">
    <property type="protein sequence ID" value="GBP04647.1"/>
    <property type="molecule type" value="Genomic_DNA"/>
</dbReference>
<keyword evidence="2" id="KW-1185">Reference proteome</keyword>
<sequence>MPLLKVQNGYRFIHHYATIIFMVHLNKPLADYIGTDGGYQHRAEWASRASGRRRSSQQSLAALLAGFDTSVLQLKALSDTNAGDRDPLRLSQGHDSVF</sequence>
<dbReference type="AlphaFoldDB" id="A0A4C1STK3"/>
<gene>
    <name evidence="1" type="ORF">EVAR_3976_1</name>
</gene>
<evidence type="ECO:0000313" key="2">
    <source>
        <dbReference type="Proteomes" id="UP000299102"/>
    </source>
</evidence>
<organism evidence="1 2">
    <name type="scientific">Eumeta variegata</name>
    <name type="common">Bagworm moth</name>
    <name type="synonym">Eumeta japonica</name>
    <dbReference type="NCBI Taxonomy" id="151549"/>
    <lineage>
        <taxon>Eukaryota</taxon>
        <taxon>Metazoa</taxon>
        <taxon>Ecdysozoa</taxon>
        <taxon>Arthropoda</taxon>
        <taxon>Hexapoda</taxon>
        <taxon>Insecta</taxon>
        <taxon>Pterygota</taxon>
        <taxon>Neoptera</taxon>
        <taxon>Endopterygota</taxon>
        <taxon>Lepidoptera</taxon>
        <taxon>Glossata</taxon>
        <taxon>Ditrysia</taxon>
        <taxon>Tineoidea</taxon>
        <taxon>Psychidae</taxon>
        <taxon>Oiketicinae</taxon>
        <taxon>Eumeta</taxon>
    </lineage>
</organism>
<accession>A0A4C1STK3</accession>
<protein>
    <submittedName>
        <fullName evidence="1">Uncharacterized protein</fullName>
    </submittedName>
</protein>
<proteinExistence type="predicted"/>
<dbReference type="Proteomes" id="UP000299102">
    <property type="component" value="Unassembled WGS sequence"/>
</dbReference>
<evidence type="ECO:0000313" key="1">
    <source>
        <dbReference type="EMBL" id="GBP04647.1"/>
    </source>
</evidence>